<accession>A0A8R7TSU1</accession>
<dbReference type="EnsemblPlants" id="TuG1812G0300001765.01.T07">
    <property type="protein sequence ID" value="TuG1812G0300001765.01.T07"/>
    <property type="gene ID" value="TuG1812G0300001765.01"/>
</dbReference>
<feature type="transmembrane region" description="Helical" evidence="1">
    <location>
        <begin position="33"/>
        <end position="53"/>
    </location>
</feature>
<dbReference type="Proteomes" id="UP000015106">
    <property type="component" value="Chromosome 3"/>
</dbReference>
<dbReference type="Gramene" id="TuG1812G0300001765.01.T01">
    <property type="protein sequence ID" value="TuG1812G0300001765.01.T01"/>
    <property type="gene ID" value="TuG1812G0300001765.01"/>
</dbReference>
<dbReference type="EnsemblPlants" id="TuG1812G0300001765.01.T01">
    <property type="protein sequence ID" value="TuG1812G0300001765.01.T01"/>
    <property type="gene ID" value="TuG1812G0300001765.01"/>
</dbReference>
<evidence type="ECO:0000256" key="1">
    <source>
        <dbReference type="SAM" id="Phobius"/>
    </source>
</evidence>
<dbReference type="Gramene" id="TuG1812G0300001765.01.T03">
    <property type="protein sequence ID" value="TuG1812G0300001765.01.T03"/>
    <property type="gene ID" value="TuG1812G0300001765.01"/>
</dbReference>
<sequence>MLSNTQDGVETVRLCLAASELQFSCISGHKMLWIAYVLMSVAFHVFFLVYFIWIRRWKIKVTILGVVTIILTSRCLQQCRHNCPSCCHCHPDRQLECLVRGSQVQGKPPSSLTVHRL</sequence>
<dbReference type="AlphaFoldDB" id="A0A8R7TSU1"/>
<dbReference type="EnsemblPlants" id="TuG1812G0300001765.01.T02">
    <property type="protein sequence ID" value="TuG1812G0300001765.01.T02"/>
    <property type="gene ID" value="TuG1812G0300001765.01"/>
</dbReference>
<organism evidence="2 3">
    <name type="scientific">Triticum urartu</name>
    <name type="common">Red wild einkorn</name>
    <name type="synonym">Crithodium urartu</name>
    <dbReference type="NCBI Taxonomy" id="4572"/>
    <lineage>
        <taxon>Eukaryota</taxon>
        <taxon>Viridiplantae</taxon>
        <taxon>Streptophyta</taxon>
        <taxon>Embryophyta</taxon>
        <taxon>Tracheophyta</taxon>
        <taxon>Spermatophyta</taxon>
        <taxon>Magnoliopsida</taxon>
        <taxon>Liliopsida</taxon>
        <taxon>Poales</taxon>
        <taxon>Poaceae</taxon>
        <taxon>BOP clade</taxon>
        <taxon>Pooideae</taxon>
        <taxon>Triticodae</taxon>
        <taxon>Triticeae</taxon>
        <taxon>Triticinae</taxon>
        <taxon>Triticum</taxon>
    </lineage>
</organism>
<reference evidence="2" key="2">
    <citation type="submission" date="2018-03" db="EMBL/GenBank/DDBJ databases">
        <title>The Triticum urartu genome reveals the dynamic nature of wheat genome evolution.</title>
        <authorList>
            <person name="Ling H."/>
            <person name="Ma B."/>
            <person name="Shi X."/>
            <person name="Liu H."/>
            <person name="Dong L."/>
            <person name="Sun H."/>
            <person name="Cao Y."/>
            <person name="Gao Q."/>
            <person name="Zheng S."/>
            <person name="Li Y."/>
            <person name="Yu Y."/>
            <person name="Du H."/>
            <person name="Qi M."/>
            <person name="Li Y."/>
            <person name="Yu H."/>
            <person name="Cui Y."/>
            <person name="Wang N."/>
            <person name="Chen C."/>
            <person name="Wu H."/>
            <person name="Zhao Y."/>
            <person name="Zhang J."/>
            <person name="Li Y."/>
            <person name="Zhou W."/>
            <person name="Zhang B."/>
            <person name="Hu W."/>
            <person name="Eijk M."/>
            <person name="Tang J."/>
            <person name="Witsenboer H."/>
            <person name="Zhao S."/>
            <person name="Li Z."/>
            <person name="Zhang A."/>
            <person name="Wang D."/>
            <person name="Liang C."/>
        </authorList>
    </citation>
    <scope>NUCLEOTIDE SEQUENCE [LARGE SCALE GENOMIC DNA]</scope>
    <source>
        <strain evidence="2">cv. G1812</strain>
    </source>
</reference>
<dbReference type="Gramene" id="TuG1812G0300001765.01.T07">
    <property type="protein sequence ID" value="TuG1812G0300001765.01.T07"/>
    <property type="gene ID" value="TuG1812G0300001765.01"/>
</dbReference>
<proteinExistence type="predicted"/>
<evidence type="ECO:0000313" key="2">
    <source>
        <dbReference type="EnsemblPlants" id="TuG1812G0300001765.01.T01"/>
    </source>
</evidence>
<reference evidence="3" key="1">
    <citation type="journal article" date="2013" name="Nature">
        <title>Draft genome of the wheat A-genome progenitor Triticum urartu.</title>
        <authorList>
            <person name="Ling H.Q."/>
            <person name="Zhao S."/>
            <person name="Liu D."/>
            <person name="Wang J."/>
            <person name="Sun H."/>
            <person name="Zhang C."/>
            <person name="Fan H."/>
            <person name="Li D."/>
            <person name="Dong L."/>
            <person name="Tao Y."/>
            <person name="Gao C."/>
            <person name="Wu H."/>
            <person name="Li Y."/>
            <person name="Cui Y."/>
            <person name="Guo X."/>
            <person name="Zheng S."/>
            <person name="Wang B."/>
            <person name="Yu K."/>
            <person name="Liang Q."/>
            <person name="Yang W."/>
            <person name="Lou X."/>
            <person name="Chen J."/>
            <person name="Feng M."/>
            <person name="Jian J."/>
            <person name="Zhang X."/>
            <person name="Luo G."/>
            <person name="Jiang Y."/>
            <person name="Liu J."/>
            <person name="Wang Z."/>
            <person name="Sha Y."/>
            <person name="Zhang B."/>
            <person name="Wu H."/>
            <person name="Tang D."/>
            <person name="Shen Q."/>
            <person name="Xue P."/>
            <person name="Zou S."/>
            <person name="Wang X."/>
            <person name="Liu X."/>
            <person name="Wang F."/>
            <person name="Yang Y."/>
            <person name="An X."/>
            <person name="Dong Z."/>
            <person name="Zhang K."/>
            <person name="Zhang X."/>
            <person name="Luo M.C."/>
            <person name="Dvorak J."/>
            <person name="Tong Y."/>
            <person name="Wang J."/>
            <person name="Yang H."/>
            <person name="Li Z."/>
            <person name="Wang D."/>
            <person name="Zhang A."/>
            <person name="Wang J."/>
        </authorList>
    </citation>
    <scope>NUCLEOTIDE SEQUENCE</scope>
    <source>
        <strain evidence="3">cv. G1812</strain>
    </source>
</reference>
<keyword evidence="1" id="KW-0472">Membrane</keyword>
<dbReference type="EnsemblPlants" id="TuG1812G0300001765.01.T03">
    <property type="protein sequence ID" value="TuG1812G0300001765.01.T03"/>
    <property type="gene ID" value="TuG1812G0300001765.01"/>
</dbReference>
<dbReference type="Gramene" id="TuG1812G0300001765.01.T02">
    <property type="protein sequence ID" value="TuG1812G0300001765.01.T02"/>
    <property type="gene ID" value="TuG1812G0300001765.01"/>
</dbReference>
<protein>
    <submittedName>
        <fullName evidence="2">Uncharacterized protein</fullName>
    </submittedName>
</protein>
<keyword evidence="1" id="KW-0812">Transmembrane</keyword>
<name>A0A8R7TSU1_TRIUA</name>
<reference evidence="2" key="3">
    <citation type="submission" date="2022-06" db="UniProtKB">
        <authorList>
            <consortium name="EnsemblPlants"/>
        </authorList>
    </citation>
    <scope>IDENTIFICATION</scope>
</reference>
<keyword evidence="3" id="KW-1185">Reference proteome</keyword>
<keyword evidence="1" id="KW-1133">Transmembrane helix</keyword>
<evidence type="ECO:0000313" key="3">
    <source>
        <dbReference type="Proteomes" id="UP000015106"/>
    </source>
</evidence>